<proteinExistence type="predicted"/>
<reference evidence="1 2" key="1">
    <citation type="submission" date="2014-04" db="EMBL/GenBank/DDBJ databases">
        <authorList>
            <consortium name="DOE Joint Genome Institute"/>
            <person name="Kuo A."/>
            <person name="Tarkka M."/>
            <person name="Buscot F."/>
            <person name="Kohler A."/>
            <person name="Nagy L.G."/>
            <person name="Floudas D."/>
            <person name="Copeland A."/>
            <person name="Barry K.W."/>
            <person name="Cichocki N."/>
            <person name="Veneault-Fourrey C."/>
            <person name="LaButti K."/>
            <person name="Lindquist E.A."/>
            <person name="Lipzen A."/>
            <person name="Lundell T."/>
            <person name="Morin E."/>
            <person name="Murat C."/>
            <person name="Sun H."/>
            <person name="Tunlid A."/>
            <person name="Henrissat B."/>
            <person name="Grigoriev I.V."/>
            <person name="Hibbett D.S."/>
            <person name="Martin F."/>
            <person name="Nordberg H.P."/>
            <person name="Cantor M.N."/>
            <person name="Hua S.X."/>
        </authorList>
    </citation>
    <scope>NUCLEOTIDE SEQUENCE [LARGE SCALE GENOMIC DNA]</scope>
    <source>
        <strain evidence="1 2">F 1598</strain>
    </source>
</reference>
<keyword evidence="2" id="KW-1185">Reference proteome</keyword>
<evidence type="ECO:0000313" key="1">
    <source>
        <dbReference type="EMBL" id="KIM83023.1"/>
    </source>
</evidence>
<dbReference type="EMBL" id="KN832992">
    <property type="protein sequence ID" value="KIM83023.1"/>
    <property type="molecule type" value="Genomic_DNA"/>
</dbReference>
<dbReference type="HOGENOM" id="CLU_1816521_0_0_1"/>
<dbReference type="Proteomes" id="UP000054166">
    <property type="component" value="Unassembled WGS sequence"/>
</dbReference>
<reference evidence="2" key="2">
    <citation type="submission" date="2015-01" db="EMBL/GenBank/DDBJ databases">
        <title>Evolutionary Origins and Diversification of the Mycorrhizal Mutualists.</title>
        <authorList>
            <consortium name="DOE Joint Genome Institute"/>
            <consortium name="Mycorrhizal Genomics Consortium"/>
            <person name="Kohler A."/>
            <person name="Kuo A."/>
            <person name="Nagy L.G."/>
            <person name="Floudas D."/>
            <person name="Copeland A."/>
            <person name="Barry K.W."/>
            <person name="Cichocki N."/>
            <person name="Veneault-Fourrey C."/>
            <person name="LaButti K."/>
            <person name="Lindquist E.A."/>
            <person name="Lipzen A."/>
            <person name="Lundell T."/>
            <person name="Morin E."/>
            <person name="Murat C."/>
            <person name="Riley R."/>
            <person name="Ohm R."/>
            <person name="Sun H."/>
            <person name="Tunlid A."/>
            <person name="Henrissat B."/>
            <person name="Grigoriev I.V."/>
            <person name="Hibbett D.S."/>
            <person name="Martin F."/>
        </authorList>
    </citation>
    <scope>NUCLEOTIDE SEQUENCE [LARGE SCALE GENOMIC DNA]</scope>
    <source>
        <strain evidence="2">F 1598</strain>
    </source>
</reference>
<organism evidence="1 2">
    <name type="scientific">Piloderma croceum (strain F 1598)</name>
    <dbReference type="NCBI Taxonomy" id="765440"/>
    <lineage>
        <taxon>Eukaryota</taxon>
        <taxon>Fungi</taxon>
        <taxon>Dikarya</taxon>
        <taxon>Basidiomycota</taxon>
        <taxon>Agaricomycotina</taxon>
        <taxon>Agaricomycetes</taxon>
        <taxon>Agaricomycetidae</taxon>
        <taxon>Atheliales</taxon>
        <taxon>Atheliaceae</taxon>
        <taxon>Piloderma</taxon>
    </lineage>
</organism>
<evidence type="ECO:0000313" key="2">
    <source>
        <dbReference type="Proteomes" id="UP000054166"/>
    </source>
</evidence>
<protein>
    <submittedName>
        <fullName evidence="1">Uncharacterized protein</fullName>
    </submittedName>
</protein>
<gene>
    <name evidence="1" type="ORF">PILCRDRAFT_449171</name>
</gene>
<accession>A0A0C3B9P7</accession>
<dbReference type="AlphaFoldDB" id="A0A0C3B9P7"/>
<name>A0A0C3B9P7_PILCF</name>
<sequence length="142" mass="16670">MERPFQLFCLCKTSSLLSELRRIALQRVIVVTDYTLQRYTTHLQSNNWLNDVRTLPWQYTHLRHETLSIVHSRYCQTLNKHWLSGIYTDEHEKALLLDRPVTFKISLWVVCLWVGRPDRFIALGAFSSHDVLVASHNDCDGT</sequence>
<dbReference type="InParanoid" id="A0A0C3B9P7"/>